<dbReference type="GO" id="GO:0016491">
    <property type="term" value="F:oxidoreductase activity"/>
    <property type="evidence" value="ECO:0007669"/>
    <property type="project" value="UniProtKB-KW"/>
</dbReference>
<dbReference type="Gene3D" id="2.102.10.10">
    <property type="entry name" value="Rieske [2Fe-2S] iron-sulphur domain"/>
    <property type="match status" value="1"/>
</dbReference>
<name>A0A6J6S4X6_9ZZZZ</name>
<evidence type="ECO:0000256" key="5">
    <source>
        <dbReference type="ARBA" id="ARBA00023004"/>
    </source>
</evidence>
<dbReference type="Pfam" id="PF00355">
    <property type="entry name" value="Rieske"/>
    <property type="match status" value="1"/>
</dbReference>
<evidence type="ECO:0000256" key="1">
    <source>
        <dbReference type="ARBA" id="ARBA00001962"/>
    </source>
</evidence>
<keyword evidence="6" id="KW-0411">Iron-sulfur</keyword>
<dbReference type="AlphaFoldDB" id="A0A6J6S4X6"/>
<dbReference type="InterPro" id="IPR015881">
    <property type="entry name" value="ARHD_Rieske_2Fe_2S"/>
</dbReference>
<dbReference type="EMBL" id="CAEZYH010000097">
    <property type="protein sequence ID" value="CAB4729914.1"/>
    <property type="molecule type" value="Genomic_DNA"/>
</dbReference>
<comment type="cofactor">
    <cofactor evidence="1">
        <name>Fe cation</name>
        <dbReference type="ChEBI" id="CHEBI:24875"/>
    </cofactor>
</comment>
<accession>A0A6J6S4X6</accession>
<keyword evidence="7" id="KW-0520">NAD</keyword>
<dbReference type="PROSITE" id="PS51296">
    <property type="entry name" value="RIESKE"/>
    <property type="match status" value="1"/>
</dbReference>
<dbReference type="PANTHER" id="PTHR43756">
    <property type="entry name" value="CHOLINE MONOOXYGENASE, CHLOROPLASTIC"/>
    <property type="match status" value="1"/>
</dbReference>
<dbReference type="PROSITE" id="PS00570">
    <property type="entry name" value="RING_HYDROXYL_ALPHA"/>
    <property type="match status" value="1"/>
</dbReference>
<dbReference type="InterPro" id="IPR036922">
    <property type="entry name" value="Rieske_2Fe-2S_sf"/>
</dbReference>
<evidence type="ECO:0000313" key="9">
    <source>
        <dbReference type="EMBL" id="CAB4729914.1"/>
    </source>
</evidence>
<dbReference type="InterPro" id="IPR001663">
    <property type="entry name" value="Rng_hydr_dOase-A"/>
</dbReference>
<evidence type="ECO:0000259" key="8">
    <source>
        <dbReference type="PROSITE" id="PS51296"/>
    </source>
</evidence>
<keyword evidence="2" id="KW-0001">2Fe-2S</keyword>
<sequence>MLRAFRNACTHRGAQVADGCGETRRLTCPYHAWSFELNGDLAGQPQAYAFSDIEKSTLGLQPLPIADVAGLIAVGLSDDVDPVAAFADIEPQLRWCGYETHEIVCQHTWTLKANWKIAFDVNLESYHVDYLHRDTLSNLVLHNPIYDSFGKHARWGFPTTGTEKVVDLPEEHWPPTMPVSIIHTLFPSVVLLETPVSCQMFRVYPGRNVNECTVDLTEASLKPIANEEDREARQRGADFAALVVGTEDFPAAEQCQRGAEIGLTNFNFGSNEPMLQHWHRTWQHALDNA</sequence>
<dbReference type="InterPro" id="IPR015879">
    <property type="entry name" value="Ring_hydroxy_dOase_asu_C_dom"/>
</dbReference>
<dbReference type="EMBL" id="CAFBMF010000107">
    <property type="protein sequence ID" value="CAB4908420.1"/>
    <property type="molecule type" value="Genomic_DNA"/>
</dbReference>
<organism evidence="9">
    <name type="scientific">freshwater metagenome</name>
    <dbReference type="NCBI Taxonomy" id="449393"/>
    <lineage>
        <taxon>unclassified sequences</taxon>
        <taxon>metagenomes</taxon>
        <taxon>ecological metagenomes</taxon>
    </lineage>
</organism>
<dbReference type="InterPro" id="IPR017941">
    <property type="entry name" value="Rieske_2Fe-2S"/>
</dbReference>
<evidence type="ECO:0000256" key="3">
    <source>
        <dbReference type="ARBA" id="ARBA00022723"/>
    </source>
</evidence>
<dbReference type="CDD" id="cd03469">
    <property type="entry name" value="Rieske_RO_Alpha_N"/>
    <property type="match status" value="1"/>
</dbReference>
<keyword evidence="5" id="KW-0408">Iron</keyword>
<dbReference type="Pfam" id="PF00848">
    <property type="entry name" value="Ring_hydroxyl_A"/>
    <property type="match status" value="1"/>
</dbReference>
<dbReference type="SUPFAM" id="SSF50022">
    <property type="entry name" value="ISP domain"/>
    <property type="match status" value="1"/>
</dbReference>
<evidence type="ECO:0000256" key="6">
    <source>
        <dbReference type="ARBA" id="ARBA00023014"/>
    </source>
</evidence>
<evidence type="ECO:0000256" key="4">
    <source>
        <dbReference type="ARBA" id="ARBA00023002"/>
    </source>
</evidence>
<keyword evidence="4" id="KW-0560">Oxidoreductase</keyword>
<dbReference type="Gene3D" id="3.90.380.10">
    <property type="entry name" value="Naphthalene 1,2-dioxygenase Alpha Subunit, Chain A, domain 1"/>
    <property type="match status" value="1"/>
</dbReference>
<reference evidence="9" key="1">
    <citation type="submission" date="2020-05" db="EMBL/GenBank/DDBJ databases">
        <authorList>
            <person name="Chiriac C."/>
            <person name="Salcher M."/>
            <person name="Ghai R."/>
            <person name="Kavagutti S V."/>
        </authorList>
    </citation>
    <scope>NUCLEOTIDE SEQUENCE</scope>
</reference>
<evidence type="ECO:0000313" key="10">
    <source>
        <dbReference type="EMBL" id="CAB4908420.1"/>
    </source>
</evidence>
<protein>
    <submittedName>
        <fullName evidence="9">Unannotated protein</fullName>
    </submittedName>
</protein>
<gene>
    <name evidence="9" type="ORF">UFOPK2658_01619</name>
    <name evidence="10" type="ORF">UFOPK3494_01359</name>
</gene>
<evidence type="ECO:0000256" key="7">
    <source>
        <dbReference type="ARBA" id="ARBA00023027"/>
    </source>
</evidence>
<evidence type="ECO:0000256" key="2">
    <source>
        <dbReference type="ARBA" id="ARBA00022714"/>
    </source>
</evidence>
<keyword evidence="3" id="KW-0479">Metal-binding</keyword>
<proteinExistence type="predicted"/>
<feature type="domain" description="Rieske" evidence="8">
    <location>
        <begin position="1"/>
        <end position="74"/>
    </location>
</feature>
<dbReference type="SUPFAM" id="SSF55961">
    <property type="entry name" value="Bet v1-like"/>
    <property type="match status" value="1"/>
</dbReference>
<dbReference type="PANTHER" id="PTHR43756:SF5">
    <property type="entry name" value="CHOLINE MONOOXYGENASE, CHLOROPLASTIC"/>
    <property type="match status" value="1"/>
</dbReference>
<dbReference type="GO" id="GO:0051537">
    <property type="term" value="F:2 iron, 2 sulfur cluster binding"/>
    <property type="evidence" value="ECO:0007669"/>
    <property type="project" value="UniProtKB-KW"/>
</dbReference>
<dbReference type="GO" id="GO:0005506">
    <property type="term" value="F:iron ion binding"/>
    <property type="evidence" value="ECO:0007669"/>
    <property type="project" value="InterPro"/>
</dbReference>